<proteinExistence type="predicted"/>
<dbReference type="PANTHER" id="PTHR47926">
    <property type="entry name" value="PENTATRICOPEPTIDE REPEAT-CONTAINING PROTEIN"/>
    <property type="match status" value="1"/>
</dbReference>
<dbReference type="Gene3D" id="1.25.40.10">
    <property type="entry name" value="Tetratricopeptide repeat domain"/>
    <property type="match status" value="4"/>
</dbReference>
<dbReference type="GO" id="GO:0003723">
    <property type="term" value="F:RNA binding"/>
    <property type="evidence" value="ECO:0007669"/>
    <property type="project" value="InterPro"/>
</dbReference>
<evidence type="ECO:0000256" key="4">
    <source>
        <dbReference type="SAM" id="MobiDB-lite"/>
    </source>
</evidence>
<feature type="region of interest" description="Disordered" evidence="4">
    <location>
        <begin position="905"/>
        <end position="929"/>
    </location>
</feature>
<dbReference type="InterPro" id="IPR043502">
    <property type="entry name" value="DNA/RNA_pol_sf"/>
</dbReference>
<dbReference type="EnsemblPlants" id="evm.model.04.760">
    <property type="protein sequence ID" value="cds.evm.model.04.760"/>
    <property type="gene ID" value="evm.TU.04.760"/>
</dbReference>
<accession>A0A803PIN0</accession>
<evidence type="ECO:0000256" key="3">
    <source>
        <dbReference type="PROSITE-ProRule" id="PRU00708"/>
    </source>
</evidence>
<dbReference type="Proteomes" id="UP000596661">
    <property type="component" value="Chromosome 4"/>
</dbReference>
<dbReference type="InterPro" id="IPR001878">
    <property type="entry name" value="Znf_CCHC"/>
</dbReference>
<feature type="repeat" description="PPR" evidence="3">
    <location>
        <begin position="102"/>
        <end position="136"/>
    </location>
</feature>
<dbReference type="Gramene" id="evm.model.04.760">
    <property type="protein sequence ID" value="cds.evm.model.04.760"/>
    <property type="gene ID" value="evm.TU.04.760"/>
</dbReference>
<dbReference type="PANTHER" id="PTHR47926:SF535">
    <property type="entry name" value="PENTACOTRIPEPTIDE-REPEAT REGION OF PRORP DOMAIN-CONTAINING PROTEIN"/>
    <property type="match status" value="1"/>
</dbReference>
<feature type="repeat" description="PPR" evidence="3">
    <location>
        <begin position="340"/>
        <end position="370"/>
    </location>
</feature>
<dbReference type="NCBIfam" id="TIGR00756">
    <property type="entry name" value="PPR"/>
    <property type="match status" value="4"/>
</dbReference>
<evidence type="ECO:0000256" key="1">
    <source>
        <dbReference type="ARBA" id="ARBA00022737"/>
    </source>
</evidence>
<organism evidence="7 8">
    <name type="scientific">Cannabis sativa</name>
    <name type="common">Hemp</name>
    <name type="synonym">Marijuana</name>
    <dbReference type="NCBI Taxonomy" id="3483"/>
    <lineage>
        <taxon>Eukaryota</taxon>
        <taxon>Viridiplantae</taxon>
        <taxon>Streptophyta</taxon>
        <taxon>Embryophyta</taxon>
        <taxon>Tracheophyta</taxon>
        <taxon>Spermatophyta</taxon>
        <taxon>Magnoliopsida</taxon>
        <taxon>eudicotyledons</taxon>
        <taxon>Gunneridae</taxon>
        <taxon>Pentapetalae</taxon>
        <taxon>rosids</taxon>
        <taxon>fabids</taxon>
        <taxon>Rosales</taxon>
        <taxon>Cannabaceae</taxon>
        <taxon>Cannabis</taxon>
    </lineage>
</organism>
<dbReference type="CDD" id="cd01650">
    <property type="entry name" value="RT_nLTR_like"/>
    <property type="match status" value="1"/>
</dbReference>
<feature type="domain" description="CCHC-type" evidence="5">
    <location>
        <begin position="668"/>
        <end position="681"/>
    </location>
</feature>
<evidence type="ECO:0000256" key="2">
    <source>
        <dbReference type="PROSITE-ProRule" id="PRU00047"/>
    </source>
</evidence>
<dbReference type="InterPro" id="IPR002885">
    <property type="entry name" value="PPR_rpt"/>
</dbReference>
<dbReference type="SUPFAM" id="SSF56672">
    <property type="entry name" value="DNA/RNA polymerases"/>
    <property type="match status" value="1"/>
</dbReference>
<reference evidence="7" key="1">
    <citation type="submission" date="2018-11" db="EMBL/GenBank/DDBJ databases">
        <authorList>
            <person name="Grassa J C."/>
        </authorList>
    </citation>
    <scope>NUCLEOTIDE SEQUENCE [LARGE SCALE GENOMIC DNA]</scope>
</reference>
<keyword evidence="1" id="KW-0677">Repeat</keyword>
<evidence type="ECO:0000313" key="7">
    <source>
        <dbReference type="EnsemblPlants" id="cds.evm.model.04.760"/>
    </source>
</evidence>
<dbReference type="GO" id="GO:0009451">
    <property type="term" value="P:RNA modification"/>
    <property type="evidence" value="ECO:0007669"/>
    <property type="project" value="InterPro"/>
</dbReference>
<feature type="domain" description="Reverse transcriptase" evidence="6">
    <location>
        <begin position="1221"/>
        <end position="1503"/>
    </location>
</feature>
<dbReference type="PROSITE" id="PS51375">
    <property type="entry name" value="PPR"/>
    <property type="match status" value="5"/>
</dbReference>
<dbReference type="InterPro" id="IPR046960">
    <property type="entry name" value="PPR_At4g14850-like_plant"/>
</dbReference>
<dbReference type="InterPro" id="IPR011990">
    <property type="entry name" value="TPR-like_helical_dom_sf"/>
</dbReference>
<dbReference type="Pfam" id="PF01535">
    <property type="entry name" value="PPR"/>
    <property type="match status" value="6"/>
</dbReference>
<reference evidence="7" key="2">
    <citation type="submission" date="2021-03" db="UniProtKB">
        <authorList>
            <consortium name="EnsemblPlants"/>
        </authorList>
    </citation>
    <scope>IDENTIFICATION</scope>
</reference>
<evidence type="ECO:0000313" key="8">
    <source>
        <dbReference type="Proteomes" id="UP000596661"/>
    </source>
</evidence>
<protein>
    <recommendedName>
        <fullName evidence="9">Reverse transcriptase domain-containing protein</fullName>
    </recommendedName>
</protein>
<dbReference type="InterPro" id="IPR000477">
    <property type="entry name" value="RT_dom"/>
</dbReference>
<keyword evidence="8" id="KW-1185">Reference proteome</keyword>
<dbReference type="FunFam" id="1.25.40.10:FF:000090">
    <property type="entry name" value="Pentatricopeptide repeat-containing protein, chloroplastic"/>
    <property type="match status" value="1"/>
</dbReference>
<keyword evidence="2" id="KW-0863">Zinc-finger</keyword>
<dbReference type="EMBL" id="UZAU01000367">
    <property type="status" value="NOT_ANNOTATED_CDS"/>
    <property type="molecule type" value="Genomic_DNA"/>
</dbReference>
<dbReference type="GO" id="GO:0008270">
    <property type="term" value="F:zinc ion binding"/>
    <property type="evidence" value="ECO:0007669"/>
    <property type="project" value="UniProtKB-KW"/>
</dbReference>
<dbReference type="InterPro" id="IPR025836">
    <property type="entry name" value="Zn_knuckle_CX2CX4HX4C"/>
</dbReference>
<keyword evidence="2" id="KW-0862">Zinc</keyword>
<dbReference type="PROSITE" id="PS50158">
    <property type="entry name" value="ZF_CCHC"/>
    <property type="match status" value="1"/>
</dbReference>
<dbReference type="Pfam" id="PF00078">
    <property type="entry name" value="RVT_1"/>
    <property type="match status" value="1"/>
</dbReference>
<feature type="repeat" description="PPR" evidence="3">
    <location>
        <begin position="309"/>
        <end position="339"/>
    </location>
</feature>
<dbReference type="InterPro" id="IPR036691">
    <property type="entry name" value="Endo/exonu/phosph_ase_sf"/>
</dbReference>
<dbReference type="InterPro" id="IPR026960">
    <property type="entry name" value="RVT-Znf"/>
</dbReference>
<evidence type="ECO:0000259" key="5">
    <source>
        <dbReference type="PROSITE" id="PS50158"/>
    </source>
</evidence>
<dbReference type="SUPFAM" id="SSF56219">
    <property type="entry name" value="DNase I-like"/>
    <property type="match status" value="1"/>
</dbReference>
<feature type="repeat" description="PPR" evidence="3">
    <location>
        <begin position="238"/>
        <end position="273"/>
    </location>
</feature>
<dbReference type="Pfam" id="PF14392">
    <property type="entry name" value="zf-CCHC_4"/>
    <property type="match status" value="1"/>
</dbReference>
<evidence type="ECO:0000259" key="6">
    <source>
        <dbReference type="PROSITE" id="PS50878"/>
    </source>
</evidence>
<feature type="repeat" description="PPR" evidence="3">
    <location>
        <begin position="176"/>
        <end position="210"/>
    </location>
</feature>
<dbReference type="Pfam" id="PF13966">
    <property type="entry name" value="zf-RVT"/>
    <property type="match status" value="1"/>
</dbReference>
<name>A0A803PIN0_CANSA</name>
<feature type="compositionally biased region" description="Polar residues" evidence="4">
    <location>
        <begin position="905"/>
        <end position="924"/>
    </location>
</feature>
<evidence type="ECO:0008006" key="9">
    <source>
        <dbReference type="Google" id="ProtNLM"/>
    </source>
</evidence>
<dbReference type="PROSITE" id="PS50878">
    <property type="entry name" value="RT_POL"/>
    <property type="match status" value="1"/>
</dbReference>
<sequence length="1927" mass="217920">MVITKHGMISSTFKRTPFLTLDKTLSAVHDYISHPNSNTLSSALQHYIDSDNPYHGRKIHAHVIKTGYEPNTNISIKLLILHLKCGCLTYARQMFDEMPHRTLSAYNYIIGGYLRQGQVEESLSLVRRLVLSGENPDGYTFSMILKASTSASYVPYRSSLGKIVHAQIIKSDVGSDNVLYTALVASYVKSGKIGYARAIFELMLERNVVCSTSLITGYMNQGDFDEAKDIFSKTIDKDIVVFNAMIEGYSKLVEHASKSLDIYIQMQRLNFRPNISTFASVIGACSMLTAFEVAEQVQSQLMKTEFFTHIKMGSALIDMYSKCGRIEDARKVFDHMPEKNVFSWTSMIDGYGKNGYPYDALELFGIMQEHHHIDPNFVTFLGALSACSHAGLVDKGLEIFRIMEAEYFLKPKMEHYACVVDLLGRAGRLSQAWEFVKAMPEKPNSDVWAALLSSSRLHGYVEMASIAANELFKLNANDRPGAYIALSNTLADADSTLTLTEEESSVAILPTEVDLVTNVNNNHILIARILTENYVHKPTFYDQMGGDKFRVLNKEPWHFQNNLVVFCSPSTLQNVTMNNLVSAPFWVQVYRLPFLSKSKSLATALLNIIGEFIDFHEDSLDEGWGPFLRTLVKISVDKPLLRGRMISLPRIRDDFWVDFRYERLPEFCFECGRIGHPFEKCVAFMERMDNGNDDDLEYGHWMNGAKLPTTGYDKYRTDFAKGNAWPLLTHFARKSLTSTIPTLYIRPQPQPRVLFHAPATIPSSHHLSALTSAASLMSISGFSTSPDIPSHSTRTLSMSSNLSTTANLSHIFIPGIGSSLTPHIPYATYPPTTLPNTPTPQSQIHAIVTTTPSLISTTQAPTLITNSHPQSSKENLHPNRMFKRQTDAPTMRQMLKRYRNQQYTAAPSFSSKGDCSHQNVSSTSKDSDAPRVGLSGGLMRLWIDDIVLQLNTFGPCYFDSWLSDASDNKFHSTAFYGAPVVGNRMDSWILLRRLYDIAPLQPWLIIGDFNEIILNANKSGGSLRSESQMTAFRNVLDHCHLNDPPFHGDSYTWAKDRIATSTLKECLDCNVLHNLESCATSLQQWHIKKYGRMKKNIADAQSEVDSLNNSPTPTHETAAAIKHNESVLDELLEQEEMYWQQRSRIDWMQLGHKNTNFFHSKARLEVDMNVVLLKPFSKEDVQLALHSMGPDKSPGIDGMSAMFYQKNWDIVSNIVIKAVLSVLNDGADPSPLNSTIITLIPKIKKAKFMKDFRPISLSNVVSKLITKILVVRFKEILPHVISETQSAFLPSRLITDNILVAFELIHGIKHKTSCRKGVAAMKLDMSKAFHRVEWSFIKAVMDRMGFSNRWTSLIMTCLTTNKFTFLLNGELTGLVTPSRGLRQGCPLSPYLFLICSEGLSCLLKHEESLGNLHGYSLTRRAPPISHLFFADDSLLFCNATESSCLAIKRCLDIYRQASGQVLNPDKSILSFSPNTTLAAQVQFHRVLSMPISECHEKYLGLPAYTDRDKQQLFSEVKEKIWRLMRTWNDKLFSIGGKEILLKAVVQSIPTYLRSCFKLPITLCNQLETMMSKFWWGSNENGTKIHWRSWKLLCKTKLDGGMGFRSFIHYNQALLAKQTWRFLDNPSSLLSRLLKSRYFPHNSFLEAPHGHSPSLTWQDRQWNKQLLDEYFSSIDVDRILTIPLSYFLANDHLIWHHHTSGIYNVHSGYHHVASLEDSDLSSTSNSPTNWWKYFWKLQLPHKIKIFAWRVFHDALPVATSLVRRHIITDSTCSVCRQAWESVGHALFGCKYAKAVWQATGFLFDWNVAAQMNKGDYLVHLSTLHSKLEMENIICILWSIWTERNRILHGNKAKSVVLLASFATNYLSNYQHAQAKFRPPEATANQNPPPAPVPDSPWRAPEPRSLKINVDAAINASNNQMGIESLSNC</sequence>
<feature type="region of interest" description="Disordered" evidence="4">
    <location>
        <begin position="1877"/>
        <end position="1900"/>
    </location>
</feature>
<keyword evidence="2" id="KW-0479">Metal-binding</keyword>